<protein>
    <recommendedName>
        <fullName evidence="9">G-protein coupled receptors family 1 profile domain-containing protein</fullName>
    </recommendedName>
</protein>
<dbReference type="InterPro" id="IPR052665">
    <property type="entry name" value="Neuropeptide-GPCR"/>
</dbReference>
<evidence type="ECO:0000313" key="11">
    <source>
        <dbReference type="Proteomes" id="UP000494256"/>
    </source>
</evidence>
<evidence type="ECO:0000256" key="8">
    <source>
        <dbReference type="SAM" id="Phobius"/>
    </source>
</evidence>
<feature type="transmembrane region" description="Helical" evidence="8">
    <location>
        <begin position="205"/>
        <end position="225"/>
    </location>
</feature>
<keyword evidence="6" id="KW-0807">Transducer</keyword>
<dbReference type="EMBL" id="CADEBD010000315">
    <property type="protein sequence ID" value="CAB3244285.1"/>
    <property type="molecule type" value="Genomic_DNA"/>
</dbReference>
<feature type="domain" description="G-protein coupled receptors family 1 profile" evidence="9">
    <location>
        <begin position="105"/>
        <end position="382"/>
    </location>
</feature>
<evidence type="ECO:0000256" key="1">
    <source>
        <dbReference type="ARBA" id="ARBA00004370"/>
    </source>
</evidence>
<evidence type="ECO:0000256" key="5">
    <source>
        <dbReference type="ARBA" id="ARBA00023136"/>
    </source>
</evidence>
<keyword evidence="6" id="KW-0297">G-protein coupled receptor</keyword>
<feature type="region of interest" description="Disordered" evidence="7">
    <location>
        <begin position="292"/>
        <end position="312"/>
    </location>
</feature>
<dbReference type="Gene3D" id="1.20.1070.10">
    <property type="entry name" value="Rhodopsin 7-helix transmembrane proteins"/>
    <property type="match status" value="1"/>
</dbReference>
<dbReference type="PANTHER" id="PTHR24224:SF6">
    <property type="entry name" value="CARDIOACCELERATORY PEPTIDE RECEPTOR-RELATED"/>
    <property type="match status" value="1"/>
</dbReference>
<comment type="subcellular location">
    <subcellularLocation>
        <location evidence="1">Membrane</location>
    </subcellularLocation>
</comment>
<keyword evidence="3 6" id="KW-0812">Transmembrane</keyword>
<evidence type="ECO:0000313" key="10">
    <source>
        <dbReference type="EMBL" id="CAB3244285.1"/>
    </source>
</evidence>
<keyword evidence="5 8" id="KW-0472">Membrane</keyword>
<dbReference type="SUPFAM" id="SSF81321">
    <property type="entry name" value="Family A G protein-coupled receptor-like"/>
    <property type="match status" value="1"/>
</dbReference>
<dbReference type="Proteomes" id="UP000494256">
    <property type="component" value="Unassembled WGS sequence"/>
</dbReference>
<evidence type="ECO:0000256" key="2">
    <source>
        <dbReference type="ARBA" id="ARBA00010663"/>
    </source>
</evidence>
<proteinExistence type="inferred from homology"/>
<feature type="transmembrane region" description="Helical" evidence="8">
    <location>
        <begin position="94"/>
        <end position="114"/>
    </location>
</feature>
<comment type="similarity">
    <text evidence="2 6">Belongs to the G-protein coupled receptor 1 family.</text>
</comment>
<comment type="caution">
    <text evidence="10">The sequence shown here is derived from an EMBL/GenBank/DDBJ whole genome shotgun (WGS) entry which is preliminary data.</text>
</comment>
<dbReference type="AlphaFoldDB" id="A0A8S1ACM1"/>
<dbReference type="PROSITE" id="PS00237">
    <property type="entry name" value="G_PROTEIN_RECEP_F1_1"/>
    <property type="match status" value="1"/>
</dbReference>
<dbReference type="GO" id="GO:0005886">
    <property type="term" value="C:plasma membrane"/>
    <property type="evidence" value="ECO:0007669"/>
    <property type="project" value="TreeGrafter"/>
</dbReference>
<feature type="compositionally biased region" description="Polar residues" evidence="7">
    <location>
        <begin position="439"/>
        <end position="456"/>
    </location>
</feature>
<dbReference type="PRINTS" id="PR00237">
    <property type="entry name" value="GPCRRHODOPSN"/>
</dbReference>
<reference evidence="10 11" key="1">
    <citation type="submission" date="2020-04" db="EMBL/GenBank/DDBJ databases">
        <authorList>
            <person name="Wallbank WR R."/>
            <person name="Pardo Diaz C."/>
            <person name="Kozak K."/>
            <person name="Martin S."/>
            <person name="Jiggins C."/>
            <person name="Moest M."/>
            <person name="Warren A I."/>
            <person name="Byers J.R.P. K."/>
            <person name="Montejo-Kovacevich G."/>
            <person name="Yen C E."/>
        </authorList>
    </citation>
    <scope>NUCLEOTIDE SEQUENCE [LARGE SCALE GENOMIC DNA]</scope>
</reference>
<dbReference type="PANTHER" id="PTHR24224">
    <property type="entry name" value="CARDIOACCELERATORY PEPTIDE RECEPTOR-RELATED"/>
    <property type="match status" value="1"/>
</dbReference>
<organism evidence="10 11">
    <name type="scientific">Arctia plantaginis</name>
    <name type="common">Wood tiger moth</name>
    <name type="synonym">Phalaena plantaginis</name>
    <dbReference type="NCBI Taxonomy" id="874455"/>
    <lineage>
        <taxon>Eukaryota</taxon>
        <taxon>Metazoa</taxon>
        <taxon>Ecdysozoa</taxon>
        <taxon>Arthropoda</taxon>
        <taxon>Hexapoda</taxon>
        <taxon>Insecta</taxon>
        <taxon>Pterygota</taxon>
        <taxon>Neoptera</taxon>
        <taxon>Endopterygota</taxon>
        <taxon>Lepidoptera</taxon>
        <taxon>Glossata</taxon>
        <taxon>Ditrysia</taxon>
        <taxon>Noctuoidea</taxon>
        <taxon>Erebidae</taxon>
        <taxon>Arctiinae</taxon>
        <taxon>Arctia</taxon>
    </lineage>
</organism>
<feature type="transmembrane region" description="Helical" evidence="8">
    <location>
        <begin position="329"/>
        <end position="351"/>
    </location>
</feature>
<dbReference type="InterPro" id="IPR000276">
    <property type="entry name" value="GPCR_Rhodpsn"/>
</dbReference>
<feature type="region of interest" description="Disordered" evidence="7">
    <location>
        <begin position="414"/>
        <end position="462"/>
    </location>
</feature>
<gene>
    <name evidence="10" type="ORF">APLA_LOCUS10675</name>
</gene>
<evidence type="ECO:0000256" key="3">
    <source>
        <dbReference type="ARBA" id="ARBA00022692"/>
    </source>
</evidence>
<dbReference type="Pfam" id="PF00001">
    <property type="entry name" value="7tm_1"/>
    <property type="match status" value="1"/>
</dbReference>
<evidence type="ECO:0000256" key="4">
    <source>
        <dbReference type="ARBA" id="ARBA00022989"/>
    </source>
</evidence>
<evidence type="ECO:0000256" key="6">
    <source>
        <dbReference type="RuleBase" id="RU000688"/>
    </source>
</evidence>
<feature type="transmembrane region" description="Helical" evidence="8">
    <location>
        <begin position="164"/>
        <end position="184"/>
    </location>
</feature>
<dbReference type="GO" id="GO:0008188">
    <property type="term" value="F:neuropeptide receptor activity"/>
    <property type="evidence" value="ECO:0007669"/>
    <property type="project" value="TreeGrafter"/>
</dbReference>
<keyword evidence="4 8" id="KW-1133">Transmembrane helix</keyword>
<dbReference type="PROSITE" id="PS50262">
    <property type="entry name" value="G_PROTEIN_RECEP_F1_2"/>
    <property type="match status" value="1"/>
</dbReference>
<sequence>MRTNVAFTVSADRNRSIIKTNVAKTEFSKAKTLIKWLRTMEPDIMIEEMEEQTTLRSSYFTTVFISDDEQIKNATNATSELNIYYFYDSIQFTVMWVLFVAIVVLNASVIAALLCTNARKSRMNFFIMQLAIADLFVGLIYVFPDIIQKITIAWLAGEFMCKTVKFLQAVVMYASTYVLVALSIDRCDAITNPMNFSGSWNRARALIVSAWLISIIFSIPLLILYEVKEVQGQVQCWIELGTPRRWQIWMTLVSIMILVLPALAIAACYAVIVLTIWTKSKAVVMSPPVNSRRTKTLRNGQVESDPDSRRASSRGLIPRAKIKSVKMTFVIVFVFVMCWAPYIVFDLLQVYNHIPPTQSNFAIATLIQSLAPLNSAANPLICCMFSPHIYTSLRRIPPYKWLWWGKRMKRHTRGTVRSRSDSTANSDLLSSTHAKRSHSVATILNRTRSSSVSRPSQPDPRRTQLLVMVSARD</sequence>
<dbReference type="InterPro" id="IPR017452">
    <property type="entry name" value="GPCR_Rhodpsn_7TM"/>
</dbReference>
<keyword evidence="6" id="KW-0675">Receptor</keyword>
<evidence type="ECO:0000259" key="9">
    <source>
        <dbReference type="PROSITE" id="PS50262"/>
    </source>
</evidence>
<feature type="compositionally biased region" description="Polar residues" evidence="7">
    <location>
        <begin position="417"/>
        <end position="432"/>
    </location>
</feature>
<accession>A0A8S1ACM1</accession>
<evidence type="ECO:0000256" key="7">
    <source>
        <dbReference type="SAM" id="MobiDB-lite"/>
    </source>
</evidence>
<name>A0A8S1ACM1_ARCPL</name>
<feature type="transmembrane region" description="Helical" evidence="8">
    <location>
        <begin position="248"/>
        <end position="277"/>
    </location>
</feature>